<evidence type="ECO:0000256" key="1">
    <source>
        <dbReference type="SAM" id="Phobius"/>
    </source>
</evidence>
<proteinExistence type="predicted"/>
<organism evidence="2 3">
    <name type="scientific">Hydrogeniiclostridium mannosilyticum</name>
    <dbReference type="NCBI Taxonomy" id="2764322"/>
    <lineage>
        <taxon>Bacteria</taxon>
        <taxon>Bacillati</taxon>
        <taxon>Bacillota</taxon>
        <taxon>Clostridia</taxon>
        <taxon>Eubacteriales</taxon>
        <taxon>Acutalibacteraceae</taxon>
        <taxon>Hydrogeniiclostridium</taxon>
    </lineage>
</organism>
<accession>A0A328UEK4</accession>
<dbReference type="AlphaFoldDB" id="A0A328UEK4"/>
<name>A0A328UEK4_9FIRM</name>
<dbReference type="EMBL" id="QLYR01000017">
    <property type="protein sequence ID" value="RAQ22004.1"/>
    <property type="molecule type" value="Genomic_DNA"/>
</dbReference>
<dbReference type="Proteomes" id="UP000249377">
    <property type="component" value="Unassembled WGS sequence"/>
</dbReference>
<reference evidence="2 3" key="1">
    <citation type="submission" date="2018-06" db="EMBL/GenBank/DDBJ databases">
        <title>Noncontiguous genome sequence of Ruminococcaceae bacterium ASD2818.</title>
        <authorList>
            <person name="Chaplin A.V."/>
            <person name="Sokolova S.R."/>
            <person name="Kochetkova T.O."/>
            <person name="Goltsov A.Y."/>
            <person name="Trofimov D.Y."/>
            <person name="Efimov B.A."/>
        </authorList>
    </citation>
    <scope>NUCLEOTIDE SEQUENCE [LARGE SCALE GENOMIC DNA]</scope>
    <source>
        <strain evidence="2 3">ASD2818</strain>
    </source>
</reference>
<keyword evidence="1" id="KW-1133">Transmembrane helix</keyword>
<protein>
    <submittedName>
        <fullName evidence="2">Uncharacterized protein</fullName>
    </submittedName>
</protein>
<keyword evidence="1" id="KW-0812">Transmembrane</keyword>
<feature type="transmembrane region" description="Helical" evidence="1">
    <location>
        <begin position="50"/>
        <end position="72"/>
    </location>
</feature>
<dbReference type="RefSeq" id="WP_112333743.1">
    <property type="nucleotide sequence ID" value="NZ_QLYR01000017.1"/>
</dbReference>
<sequence>MKLKDKKIKIGEYQYTEGFDLVKPRAVDQMHAGFWEIIKNTLFPSTGEPAVFRIFALLCVASGALLLMLLLYRRRKKD</sequence>
<gene>
    <name evidence="2" type="ORF">DPQ25_13710</name>
</gene>
<keyword evidence="1" id="KW-0472">Membrane</keyword>
<evidence type="ECO:0000313" key="3">
    <source>
        <dbReference type="Proteomes" id="UP000249377"/>
    </source>
</evidence>
<evidence type="ECO:0000313" key="2">
    <source>
        <dbReference type="EMBL" id="RAQ22004.1"/>
    </source>
</evidence>
<comment type="caution">
    <text evidence="2">The sequence shown here is derived from an EMBL/GenBank/DDBJ whole genome shotgun (WGS) entry which is preliminary data.</text>
</comment>
<keyword evidence="3" id="KW-1185">Reference proteome</keyword>